<dbReference type="InterPro" id="IPR057227">
    <property type="entry name" value="DUF7905"/>
</dbReference>
<reference evidence="2 3" key="2">
    <citation type="submission" date="2017-10" db="EMBL/GenBank/DDBJ databases">
        <title>Extensive intraspecific genome diversity in a model arbuscular mycorrhizal fungus.</title>
        <authorList>
            <person name="Chen E.C.H."/>
            <person name="Morin E."/>
            <person name="Baudet D."/>
            <person name="Noel J."/>
            <person name="Ndikumana S."/>
            <person name="Charron P."/>
            <person name="St-Onge C."/>
            <person name="Giorgi J."/>
            <person name="Grigoriev I.V."/>
            <person name="Roux C."/>
            <person name="Martin F.M."/>
            <person name="Corradi N."/>
        </authorList>
    </citation>
    <scope>NUCLEOTIDE SEQUENCE [LARGE SCALE GENOMIC DNA]</scope>
    <source>
        <strain evidence="2 3">C2</strain>
    </source>
</reference>
<sequence>MQSDLYFDFFHEIRESNLKRVEDSLLRALETVHLLDEEIKMRVRFGHVCFTRIPLTKDFNNDATLTINELNEKVLKKTRTESKFATRIATEESQLIGLIEVLSGNDLGCFGSPNREFKIHATRKTNDKEWPCAFDLELRNGNESKHKKYDGKIGLWSAIIHDRNVLDINMSCLANEYSWKLQIKTAKRLFNTPPQENFINGLEVCPQGRLIYSNTKDINVVSVYEKTKWKYQWNSDYIVEIVKYEFWEKLSKYHDIQGLPVYLREEPFVVSYGVNFYKKSWDNNFANNLDLDVGEAPEWHPQDIMDDLTEEGKTEGVDGLMNDIKTFLDVLESKIPTPAEHELCDT</sequence>
<name>A0A2N1N4M5_9GLOM</name>
<evidence type="ECO:0000259" key="1">
    <source>
        <dbReference type="Pfam" id="PF25482"/>
    </source>
</evidence>
<feature type="domain" description="DUF7905" evidence="1">
    <location>
        <begin position="8"/>
        <end position="309"/>
    </location>
</feature>
<dbReference type="Proteomes" id="UP000233469">
    <property type="component" value="Unassembled WGS sequence"/>
</dbReference>
<accession>A0A2N1N4M5</accession>
<dbReference type="Pfam" id="PF25482">
    <property type="entry name" value="DUF7905"/>
    <property type="match status" value="1"/>
</dbReference>
<proteinExistence type="predicted"/>
<dbReference type="VEuPathDB" id="FungiDB:RhiirFUN_018467"/>
<dbReference type="VEuPathDB" id="FungiDB:FUN_001016"/>
<gene>
    <name evidence="2" type="ORF">RhiirC2_524255</name>
</gene>
<dbReference type="EMBL" id="LLXL01000798">
    <property type="protein sequence ID" value="PKK68818.1"/>
    <property type="molecule type" value="Genomic_DNA"/>
</dbReference>
<evidence type="ECO:0000313" key="3">
    <source>
        <dbReference type="Proteomes" id="UP000233469"/>
    </source>
</evidence>
<dbReference type="VEuPathDB" id="FungiDB:RhiirA1_421715"/>
<reference evidence="2 3" key="1">
    <citation type="submission" date="2016-04" db="EMBL/GenBank/DDBJ databases">
        <title>Genome analyses suggest a sexual origin of heterokaryosis in a supposedly ancient asexual fungus.</title>
        <authorList>
            <person name="Ropars J."/>
            <person name="Sedzielewska K."/>
            <person name="Noel J."/>
            <person name="Charron P."/>
            <person name="Farinelli L."/>
            <person name="Marton T."/>
            <person name="Kruger M."/>
            <person name="Pelin A."/>
            <person name="Brachmann A."/>
            <person name="Corradi N."/>
        </authorList>
    </citation>
    <scope>NUCLEOTIDE SEQUENCE [LARGE SCALE GENOMIC DNA]</scope>
    <source>
        <strain evidence="2 3">C2</strain>
    </source>
</reference>
<organism evidence="2 3">
    <name type="scientific">Rhizophagus irregularis</name>
    <dbReference type="NCBI Taxonomy" id="588596"/>
    <lineage>
        <taxon>Eukaryota</taxon>
        <taxon>Fungi</taxon>
        <taxon>Fungi incertae sedis</taxon>
        <taxon>Mucoromycota</taxon>
        <taxon>Glomeromycotina</taxon>
        <taxon>Glomeromycetes</taxon>
        <taxon>Glomerales</taxon>
        <taxon>Glomeraceae</taxon>
        <taxon>Rhizophagus</taxon>
    </lineage>
</organism>
<protein>
    <recommendedName>
        <fullName evidence="1">DUF7905 domain-containing protein</fullName>
    </recommendedName>
</protein>
<dbReference type="AlphaFoldDB" id="A0A2N1N4M5"/>
<comment type="caution">
    <text evidence="2">The sequence shown here is derived from an EMBL/GenBank/DDBJ whole genome shotgun (WGS) entry which is preliminary data.</text>
</comment>
<evidence type="ECO:0000313" key="2">
    <source>
        <dbReference type="EMBL" id="PKK68818.1"/>
    </source>
</evidence>